<dbReference type="Proteomes" id="UP001239111">
    <property type="component" value="Chromosome 1"/>
</dbReference>
<protein>
    <submittedName>
        <fullName evidence="1">Uncharacterized protein</fullName>
    </submittedName>
</protein>
<name>A0ACC2PRU1_9HYME</name>
<sequence>MFGEIVSHPVQKNGTIGRRYARHDHLKKFDWLVFSDAKQGYFCKYCPFVSSGVAGINKNTPLNKLVTKPLTSFAKVLGAKGDFMKHSEALYHLEAVKAGKKLLSLTENPKNDVIDQLDSDRLDQIRSNRLELHPIVETTVFLGRQNIPFRAHRDDGPLEFNLFKEAHRLNDTSSSEILELKITGQRLGAVVVDLLRRLAVRNSAGTMKESLSYFRASAKRADTIRLVIGKIFSVLCETRWVERHDTVLQFRDLLPEIVVILARLATLQDSRTSTKARILKLAISDGECLVTLVCLSNVVSCTRPLSLFPQKKNTDVKSAKEMVNDVTETVEMERAMSTGNFDILFQEIE</sequence>
<evidence type="ECO:0000313" key="1">
    <source>
        <dbReference type="EMBL" id="KAJ8686122.1"/>
    </source>
</evidence>
<organism evidence="1 2">
    <name type="scientific">Eretmocerus hayati</name>
    <dbReference type="NCBI Taxonomy" id="131215"/>
    <lineage>
        <taxon>Eukaryota</taxon>
        <taxon>Metazoa</taxon>
        <taxon>Ecdysozoa</taxon>
        <taxon>Arthropoda</taxon>
        <taxon>Hexapoda</taxon>
        <taxon>Insecta</taxon>
        <taxon>Pterygota</taxon>
        <taxon>Neoptera</taxon>
        <taxon>Endopterygota</taxon>
        <taxon>Hymenoptera</taxon>
        <taxon>Apocrita</taxon>
        <taxon>Proctotrupomorpha</taxon>
        <taxon>Chalcidoidea</taxon>
        <taxon>Aphelinidae</taxon>
        <taxon>Aphelininae</taxon>
        <taxon>Eretmocerus</taxon>
    </lineage>
</organism>
<keyword evidence="2" id="KW-1185">Reference proteome</keyword>
<gene>
    <name evidence="1" type="ORF">QAD02_021916</name>
</gene>
<reference evidence="1" key="1">
    <citation type="submission" date="2023-04" db="EMBL/GenBank/DDBJ databases">
        <title>A chromosome-level genome assembly of the parasitoid wasp Eretmocerus hayati.</title>
        <authorList>
            <person name="Zhong Y."/>
            <person name="Liu S."/>
            <person name="Liu Y."/>
        </authorList>
    </citation>
    <scope>NUCLEOTIDE SEQUENCE</scope>
    <source>
        <strain evidence="1">ZJU_SS_LIU_2023</strain>
    </source>
</reference>
<dbReference type="EMBL" id="CM056741">
    <property type="protein sequence ID" value="KAJ8686122.1"/>
    <property type="molecule type" value="Genomic_DNA"/>
</dbReference>
<comment type="caution">
    <text evidence="1">The sequence shown here is derived from an EMBL/GenBank/DDBJ whole genome shotgun (WGS) entry which is preliminary data.</text>
</comment>
<evidence type="ECO:0000313" key="2">
    <source>
        <dbReference type="Proteomes" id="UP001239111"/>
    </source>
</evidence>
<proteinExistence type="predicted"/>
<accession>A0ACC2PRU1</accession>